<dbReference type="Proteomes" id="UP000501374">
    <property type="component" value="Chromosome"/>
</dbReference>
<proteinExistence type="predicted"/>
<dbReference type="CDD" id="cd00085">
    <property type="entry name" value="HNHc"/>
    <property type="match status" value="1"/>
</dbReference>
<keyword evidence="1" id="KW-0255">Endonuclease</keyword>
<gene>
    <name evidence="1" type="ORF">EVG22_01390</name>
</gene>
<keyword evidence="1" id="KW-0378">Hydrolase</keyword>
<dbReference type="RefSeq" id="WP_172552609.1">
    <property type="nucleotide sequence ID" value="NZ_CP035727.2"/>
</dbReference>
<reference evidence="2" key="1">
    <citation type="submission" date="2019-02" db="EMBL/GenBank/DDBJ databases">
        <title>Structural and Functional analysis of Lanthipeptide from Bacillus thuringiensis serovar andalousiensis B23193.</title>
        <authorList>
            <person name="Andreeva J.V."/>
            <person name="Grigoreva A."/>
        </authorList>
    </citation>
    <scope>NUCLEOTIDE SEQUENCE [LARGE SCALE GENOMIC DNA]</scope>
    <source>
        <strain evidence="2">B23193</strain>
    </source>
</reference>
<sequence>MNQDNPSRTIPQPVQREVRQRCGFGCVICGFPIYDYDHMKEWSKVREHVAEDITLLCPEHHRAVTQGLLPRQAVLEANQNPFNLRQGHSKPMGLYYEGDFCEFLIGGNKFTMDSPKGEMNQMIPIMVDGLPLLSFILLDGRLLLNAQIFDENNEVILLIHENQIVYSISQWDIQFVGKTLTLREKARKILINIIFETPNKVIIDKARLLCNGVEILVKEEVMVIGDNRSFMIGCHFDNCQGGVVIGSNPYQIGAGLAITHVNRYLKSSDSHELMKEVLEETQTQ</sequence>
<accession>A0A6H0TDC5</accession>
<evidence type="ECO:0000313" key="2">
    <source>
        <dbReference type="Proteomes" id="UP000501374"/>
    </source>
</evidence>
<protein>
    <submittedName>
        <fullName evidence="1">HNH endonuclease</fullName>
    </submittedName>
</protein>
<dbReference type="AlphaFoldDB" id="A0A6H0TDC5"/>
<dbReference type="EMBL" id="CP035727">
    <property type="protein sequence ID" value="QIW17176.1"/>
    <property type="molecule type" value="Genomic_DNA"/>
</dbReference>
<evidence type="ECO:0000313" key="1">
    <source>
        <dbReference type="EMBL" id="QIW17176.1"/>
    </source>
</evidence>
<keyword evidence="1" id="KW-0540">Nuclease</keyword>
<dbReference type="GO" id="GO:0004519">
    <property type="term" value="F:endonuclease activity"/>
    <property type="evidence" value="ECO:0007669"/>
    <property type="project" value="UniProtKB-KW"/>
</dbReference>
<organism evidence="1 2">
    <name type="scientific">Bacillus thuringiensis serovar andalousiensis</name>
    <dbReference type="NCBI Taxonomy" id="257985"/>
    <lineage>
        <taxon>Bacteria</taxon>
        <taxon>Bacillati</taxon>
        <taxon>Bacillota</taxon>
        <taxon>Bacilli</taxon>
        <taxon>Bacillales</taxon>
        <taxon>Bacillaceae</taxon>
        <taxon>Bacillus</taxon>
        <taxon>Bacillus cereus group</taxon>
    </lineage>
</organism>
<name>A0A6H0TDC5_BACTU</name>
<dbReference type="InterPro" id="IPR003615">
    <property type="entry name" value="HNH_nuc"/>
</dbReference>